<proteinExistence type="predicted"/>
<accession>A0A318FPF6</accession>
<dbReference type="AlphaFoldDB" id="A0A318FPF6"/>
<keyword evidence="1" id="KW-0472">Membrane</keyword>
<evidence type="ECO:0000256" key="1">
    <source>
        <dbReference type="SAM" id="Phobius"/>
    </source>
</evidence>
<name>A0A318FPF6_KLEOX</name>
<feature type="transmembrane region" description="Helical" evidence="1">
    <location>
        <begin position="12"/>
        <end position="29"/>
    </location>
</feature>
<reference evidence="2 3" key="1">
    <citation type="submission" date="2018-05" db="EMBL/GenBank/DDBJ databases">
        <title>Freshwater and sediment microbial communities from various areas in North America, analyzing microbe dynamics in response to fracking.</title>
        <authorList>
            <person name="Lamendella R."/>
        </authorList>
    </citation>
    <scope>NUCLEOTIDE SEQUENCE [LARGE SCALE GENOMIC DNA]</scope>
    <source>
        <strain evidence="2 3">67</strain>
    </source>
</reference>
<dbReference type="Proteomes" id="UP000247485">
    <property type="component" value="Unassembled WGS sequence"/>
</dbReference>
<gene>
    <name evidence="2" type="ORF">DET57_114122</name>
</gene>
<comment type="caution">
    <text evidence="2">The sequence shown here is derived from an EMBL/GenBank/DDBJ whole genome shotgun (WGS) entry which is preliminary data.</text>
</comment>
<keyword evidence="1" id="KW-0812">Transmembrane</keyword>
<sequence length="35" mass="4118">MIREQDKRAWRNFWLKVVPFLVAVVAVSVQCWGGK</sequence>
<dbReference type="EMBL" id="QJJG01000014">
    <property type="protein sequence ID" value="PXW42130.1"/>
    <property type="molecule type" value="Genomic_DNA"/>
</dbReference>
<evidence type="ECO:0000313" key="2">
    <source>
        <dbReference type="EMBL" id="PXW42130.1"/>
    </source>
</evidence>
<evidence type="ECO:0000313" key="3">
    <source>
        <dbReference type="Proteomes" id="UP000247485"/>
    </source>
</evidence>
<organism evidence="2 3">
    <name type="scientific">Klebsiella oxytoca</name>
    <dbReference type="NCBI Taxonomy" id="571"/>
    <lineage>
        <taxon>Bacteria</taxon>
        <taxon>Pseudomonadati</taxon>
        <taxon>Pseudomonadota</taxon>
        <taxon>Gammaproteobacteria</taxon>
        <taxon>Enterobacterales</taxon>
        <taxon>Enterobacteriaceae</taxon>
        <taxon>Klebsiella/Raoultella group</taxon>
        <taxon>Klebsiella</taxon>
    </lineage>
</organism>
<keyword evidence="1" id="KW-1133">Transmembrane helix</keyword>
<protein>
    <submittedName>
        <fullName evidence="2">Uncharacterized protein</fullName>
    </submittedName>
</protein>